<name>A0A183AS57_9TREM</name>
<dbReference type="Proteomes" id="UP000272942">
    <property type="component" value="Unassembled WGS sequence"/>
</dbReference>
<proteinExistence type="predicted"/>
<dbReference type="PANTHER" id="PTHR21301">
    <property type="entry name" value="REVERSE TRANSCRIPTASE"/>
    <property type="match status" value="1"/>
</dbReference>
<evidence type="ECO:0000313" key="3">
    <source>
        <dbReference type="EMBL" id="VDP85971.1"/>
    </source>
</evidence>
<reference evidence="3 4" key="2">
    <citation type="submission" date="2018-11" db="EMBL/GenBank/DDBJ databases">
        <authorList>
            <consortium name="Pathogen Informatics"/>
        </authorList>
    </citation>
    <scope>NUCLEOTIDE SEQUENCE [LARGE SCALE GENOMIC DNA]</scope>
    <source>
        <strain evidence="3 4">Egypt</strain>
    </source>
</reference>
<protein>
    <submittedName>
        <fullName evidence="5">Reverse transcriptase domain-containing protein</fullName>
    </submittedName>
</protein>
<evidence type="ECO:0000313" key="4">
    <source>
        <dbReference type="Proteomes" id="UP000272942"/>
    </source>
</evidence>
<keyword evidence="4" id="KW-1185">Reference proteome</keyword>
<gene>
    <name evidence="3" type="ORF">ECPE_LOCUS9792</name>
</gene>
<dbReference type="WBParaSite" id="ECPE_0000982301-mRNA-1">
    <property type="protein sequence ID" value="ECPE_0000982301-mRNA-1"/>
    <property type="gene ID" value="ECPE_0000982301"/>
</dbReference>
<dbReference type="PROSITE" id="PS50878">
    <property type="entry name" value="RT_POL"/>
    <property type="match status" value="1"/>
</dbReference>
<dbReference type="InterPro" id="IPR000477">
    <property type="entry name" value="RT_dom"/>
</dbReference>
<reference evidence="5" key="1">
    <citation type="submission" date="2016-06" db="UniProtKB">
        <authorList>
            <consortium name="WormBaseParasite"/>
        </authorList>
    </citation>
    <scope>IDENTIFICATION</scope>
</reference>
<dbReference type="PANTHER" id="PTHR21301:SF10">
    <property type="entry name" value="REVERSE TRANSCRIPTASE DOMAIN-CONTAINING PROTEIN"/>
    <property type="match status" value="1"/>
</dbReference>
<dbReference type="OrthoDB" id="6257278at2759"/>
<accession>A0A183AS57</accession>
<sequence>MACQNSMSRSTTQANPVHDELTTAQNGQMAGQGVRTSPQINGETYRQGEFRIDRRFGQDKRQKKTHIFIRFPIPSYQCTRNAYRQIDGVAMGIPLGPVLADLFMAHVEQKANNILERAILYKRHVDDTLMITESLEEATSHTVIEFRINSLTFRRLEMMALKSTVRNLSTDDSVLRPESDELK</sequence>
<feature type="domain" description="Reverse transcriptase" evidence="2">
    <location>
        <begin position="1"/>
        <end position="183"/>
    </location>
</feature>
<dbReference type="AlphaFoldDB" id="A0A183AS57"/>
<evidence type="ECO:0000256" key="1">
    <source>
        <dbReference type="SAM" id="MobiDB-lite"/>
    </source>
</evidence>
<feature type="compositionally biased region" description="Polar residues" evidence="1">
    <location>
        <begin position="24"/>
        <end position="44"/>
    </location>
</feature>
<feature type="region of interest" description="Disordered" evidence="1">
    <location>
        <begin position="24"/>
        <end position="47"/>
    </location>
</feature>
<dbReference type="EMBL" id="UZAN01047971">
    <property type="protein sequence ID" value="VDP85971.1"/>
    <property type="molecule type" value="Genomic_DNA"/>
</dbReference>
<evidence type="ECO:0000259" key="2">
    <source>
        <dbReference type="PROSITE" id="PS50878"/>
    </source>
</evidence>
<evidence type="ECO:0000313" key="5">
    <source>
        <dbReference type="WBParaSite" id="ECPE_0000982301-mRNA-1"/>
    </source>
</evidence>
<organism evidence="5">
    <name type="scientific">Echinostoma caproni</name>
    <dbReference type="NCBI Taxonomy" id="27848"/>
    <lineage>
        <taxon>Eukaryota</taxon>
        <taxon>Metazoa</taxon>
        <taxon>Spiralia</taxon>
        <taxon>Lophotrochozoa</taxon>
        <taxon>Platyhelminthes</taxon>
        <taxon>Trematoda</taxon>
        <taxon>Digenea</taxon>
        <taxon>Plagiorchiida</taxon>
        <taxon>Echinostomata</taxon>
        <taxon>Echinostomatoidea</taxon>
        <taxon>Echinostomatidae</taxon>
        <taxon>Echinostoma</taxon>
    </lineage>
</organism>